<keyword evidence="3" id="KW-1185">Reference proteome</keyword>
<feature type="signal peptide" evidence="1">
    <location>
        <begin position="1"/>
        <end position="22"/>
    </location>
</feature>
<comment type="caution">
    <text evidence="2">The sequence shown here is derived from an EMBL/GenBank/DDBJ whole genome shotgun (WGS) entry which is preliminary data.</text>
</comment>
<gene>
    <name evidence="2" type="ORF">LARSCL_LOCUS7321</name>
</gene>
<dbReference type="EMBL" id="CAXIEN010000075">
    <property type="protein sequence ID" value="CAL1274161.1"/>
    <property type="molecule type" value="Genomic_DNA"/>
</dbReference>
<evidence type="ECO:0008006" key="4">
    <source>
        <dbReference type="Google" id="ProtNLM"/>
    </source>
</evidence>
<proteinExistence type="predicted"/>
<name>A0AAV1ZSG6_9ARAC</name>
<protein>
    <recommendedName>
        <fullName evidence="4">Salivary secreted protein</fullName>
    </recommendedName>
</protein>
<keyword evidence="1" id="KW-0732">Signal</keyword>
<organism evidence="2 3">
    <name type="scientific">Larinioides sclopetarius</name>
    <dbReference type="NCBI Taxonomy" id="280406"/>
    <lineage>
        <taxon>Eukaryota</taxon>
        <taxon>Metazoa</taxon>
        <taxon>Ecdysozoa</taxon>
        <taxon>Arthropoda</taxon>
        <taxon>Chelicerata</taxon>
        <taxon>Arachnida</taxon>
        <taxon>Araneae</taxon>
        <taxon>Araneomorphae</taxon>
        <taxon>Entelegynae</taxon>
        <taxon>Araneoidea</taxon>
        <taxon>Araneidae</taxon>
        <taxon>Larinioides</taxon>
    </lineage>
</organism>
<dbReference type="Proteomes" id="UP001497382">
    <property type="component" value="Unassembled WGS sequence"/>
</dbReference>
<feature type="chain" id="PRO_5043449573" description="Salivary secreted protein" evidence="1">
    <location>
        <begin position="23"/>
        <end position="142"/>
    </location>
</feature>
<evidence type="ECO:0000313" key="2">
    <source>
        <dbReference type="EMBL" id="CAL1274161.1"/>
    </source>
</evidence>
<evidence type="ECO:0000313" key="3">
    <source>
        <dbReference type="Proteomes" id="UP001497382"/>
    </source>
</evidence>
<sequence>MAYAKVLAVIVVFSVISGQTEGGFTDVLSGFGNEIQQVISRFTQDLQNEPSFNINNTQVQNELNEVIQGAKSAFNLATNSINKLFSGAGGQVNNALNAIENGQNPINAIQQDFQKEESQAQTAADNFQQSVKNLASSTGAPN</sequence>
<reference evidence="2 3" key="1">
    <citation type="submission" date="2024-04" db="EMBL/GenBank/DDBJ databases">
        <authorList>
            <person name="Rising A."/>
            <person name="Reimegard J."/>
            <person name="Sonavane S."/>
            <person name="Akerstrom W."/>
            <person name="Nylinder S."/>
            <person name="Hedman E."/>
            <person name="Kallberg Y."/>
        </authorList>
    </citation>
    <scope>NUCLEOTIDE SEQUENCE [LARGE SCALE GENOMIC DNA]</scope>
</reference>
<accession>A0AAV1ZSG6</accession>
<dbReference type="AlphaFoldDB" id="A0AAV1ZSG6"/>
<dbReference type="Gene3D" id="1.20.120.20">
    <property type="entry name" value="Apolipoprotein"/>
    <property type="match status" value="1"/>
</dbReference>
<evidence type="ECO:0000256" key="1">
    <source>
        <dbReference type="SAM" id="SignalP"/>
    </source>
</evidence>